<keyword evidence="3" id="KW-1185">Reference proteome</keyword>
<evidence type="ECO:0000256" key="1">
    <source>
        <dbReference type="SAM" id="MobiDB-lite"/>
    </source>
</evidence>
<evidence type="ECO:0000313" key="3">
    <source>
        <dbReference type="Proteomes" id="UP001066276"/>
    </source>
</evidence>
<sequence>MLLERRCHCFPVSQQKRPTVMTVNLIFMIWTIYLDRWSPKPSHRPPESLPHQEPTSQHPPSIPKHLSPGQVNQQCAHLYRDPKLHLTHDNQGPEVSGSGHTVQGTEAQATRDTGRTAVCQGEDGTREPTLQEAFSKILGAYQHSQDTMGQILDNVQANKRLQEGQYPGIREDLQAINNTLIAIAVVLADMSYLSAHTTEICPTNSQRSIGERKVTRTDMAN</sequence>
<dbReference type="AlphaFoldDB" id="A0AAV7RPM0"/>
<feature type="region of interest" description="Disordered" evidence="1">
    <location>
        <begin position="40"/>
        <end position="71"/>
    </location>
</feature>
<evidence type="ECO:0000313" key="2">
    <source>
        <dbReference type="EMBL" id="KAJ1152878.1"/>
    </source>
</evidence>
<dbReference type="EMBL" id="JANPWB010000009">
    <property type="protein sequence ID" value="KAJ1152878.1"/>
    <property type="molecule type" value="Genomic_DNA"/>
</dbReference>
<gene>
    <name evidence="2" type="ORF">NDU88_005652</name>
</gene>
<feature type="region of interest" description="Disordered" evidence="1">
    <location>
        <begin position="85"/>
        <end position="125"/>
    </location>
</feature>
<organism evidence="2 3">
    <name type="scientific">Pleurodeles waltl</name>
    <name type="common">Iberian ribbed newt</name>
    <dbReference type="NCBI Taxonomy" id="8319"/>
    <lineage>
        <taxon>Eukaryota</taxon>
        <taxon>Metazoa</taxon>
        <taxon>Chordata</taxon>
        <taxon>Craniata</taxon>
        <taxon>Vertebrata</taxon>
        <taxon>Euteleostomi</taxon>
        <taxon>Amphibia</taxon>
        <taxon>Batrachia</taxon>
        <taxon>Caudata</taxon>
        <taxon>Salamandroidea</taxon>
        <taxon>Salamandridae</taxon>
        <taxon>Pleurodelinae</taxon>
        <taxon>Pleurodeles</taxon>
    </lineage>
</organism>
<comment type="caution">
    <text evidence="2">The sequence shown here is derived from an EMBL/GenBank/DDBJ whole genome shotgun (WGS) entry which is preliminary data.</text>
</comment>
<feature type="compositionally biased region" description="Polar residues" evidence="1">
    <location>
        <begin position="98"/>
        <end position="111"/>
    </location>
</feature>
<protein>
    <submittedName>
        <fullName evidence="2">Uncharacterized protein</fullName>
    </submittedName>
</protein>
<name>A0AAV7RPM0_PLEWA</name>
<accession>A0AAV7RPM0</accession>
<dbReference type="Proteomes" id="UP001066276">
    <property type="component" value="Chromosome 5"/>
</dbReference>
<proteinExistence type="predicted"/>
<reference evidence="2" key="1">
    <citation type="journal article" date="2022" name="bioRxiv">
        <title>Sequencing and chromosome-scale assembly of the giantPleurodeles waltlgenome.</title>
        <authorList>
            <person name="Brown T."/>
            <person name="Elewa A."/>
            <person name="Iarovenko S."/>
            <person name="Subramanian E."/>
            <person name="Araus A.J."/>
            <person name="Petzold A."/>
            <person name="Susuki M."/>
            <person name="Suzuki K.-i.T."/>
            <person name="Hayashi T."/>
            <person name="Toyoda A."/>
            <person name="Oliveira C."/>
            <person name="Osipova E."/>
            <person name="Leigh N.D."/>
            <person name="Simon A."/>
            <person name="Yun M.H."/>
        </authorList>
    </citation>
    <scope>NUCLEOTIDE SEQUENCE</scope>
    <source>
        <strain evidence="2">20211129_DDA</strain>
        <tissue evidence="2">Liver</tissue>
    </source>
</reference>